<keyword evidence="2" id="KW-0808">Transferase</keyword>
<keyword evidence="11" id="KW-1185">Reference proteome</keyword>
<dbReference type="Proteomes" id="UP001634394">
    <property type="component" value="Unassembled WGS sequence"/>
</dbReference>
<evidence type="ECO:0000256" key="7">
    <source>
        <dbReference type="SAM" id="MobiDB-lite"/>
    </source>
</evidence>
<keyword evidence="1" id="KW-0723">Serine/threonine-protein kinase</keyword>
<feature type="compositionally biased region" description="Polar residues" evidence="7">
    <location>
        <begin position="750"/>
        <end position="773"/>
    </location>
</feature>
<feature type="compositionally biased region" description="Basic and acidic residues" evidence="7">
    <location>
        <begin position="868"/>
        <end position="882"/>
    </location>
</feature>
<dbReference type="PROSITE" id="PS50105">
    <property type="entry name" value="SAM_DOMAIN"/>
    <property type="match status" value="1"/>
</dbReference>
<dbReference type="AlphaFoldDB" id="A0ABD3T5L1"/>
<evidence type="ECO:0000259" key="8">
    <source>
        <dbReference type="PROSITE" id="PS50011"/>
    </source>
</evidence>
<evidence type="ECO:0000259" key="9">
    <source>
        <dbReference type="PROSITE" id="PS50105"/>
    </source>
</evidence>
<dbReference type="EMBL" id="JBJQND010000019">
    <property type="protein sequence ID" value="KAL3831637.1"/>
    <property type="molecule type" value="Genomic_DNA"/>
</dbReference>
<dbReference type="PANTHER" id="PTHR44329">
    <property type="entry name" value="SERINE/THREONINE-PROTEIN KINASE TNNI3K-RELATED"/>
    <property type="match status" value="1"/>
</dbReference>
<feature type="compositionally biased region" description="Basic and acidic residues" evidence="7">
    <location>
        <begin position="815"/>
        <end position="835"/>
    </location>
</feature>
<dbReference type="InterPro" id="IPR051681">
    <property type="entry name" value="Ser/Thr_Kinases-Pseudokinases"/>
</dbReference>
<dbReference type="GO" id="GO:0005524">
    <property type="term" value="F:ATP binding"/>
    <property type="evidence" value="ECO:0007669"/>
    <property type="project" value="UniProtKB-KW"/>
</dbReference>
<feature type="region of interest" description="Disordered" evidence="7">
    <location>
        <begin position="815"/>
        <end position="905"/>
    </location>
</feature>
<organism evidence="10 11">
    <name type="scientific">Sinanodonta woodiana</name>
    <name type="common">Chinese pond mussel</name>
    <name type="synonym">Anodonta woodiana</name>
    <dbReference type="NCBI Taxonomy" id="1069815"/>
    <lineage>
        <taxon>Eukaryota</taxon>
        <taxon>Metazoa</taxon>
        <taxon>Spiralia</taxon>
        <taxon>Lophotrochozoa</taxon>
        <taxon>Mollusca</taxon>
        <taxon>Bivalvia</taxon>
        <taxon>Autobranchia</taxon>
        <taxon>Heteroconchia</taxon>
        <taxon>Palaeoheterodonta</taxon>
        <taxon>Unionida</taxon>
        <taxon>Unionoidea</taxon>
        <taxon>Unionidae</taxon>
        <taxon>Unioninae</taxon>
        <taxon>Sinanodonta</taxon>
    </lineage>
</organism>
<dbReference type="InterPro" id="IPR000719">
    <property type="entry name" value="Prot_kinase_dom"/>
</dbReference>
<evidence type="ECO:0008006" key="12">
    <source>
        <dbReference type="Google" id="ProtNLM"/>
    </source>
</evidence>
<keyword evidence="6" id="KW-0175">Coiled coil</keyword>
<feature type="compositionally biased region" description="Gly residues" evidence="7">
    <location>
        <begin position="896"/>
        <end position="905"/>
    </location>
</feature>
<feature type="region of interest" description="Disordered" evidence="7">
    <location>
        <begin position="744"/>
        <end position="779"/>
    </location>
</feature>
<feature type="domain" description="Protein kinase" evidence="8">
    <location>
        <begin position="13"/>
        <end position="260"/>
    </location>
</feature>
<dbReference type="Pfam" id="PF07714">
    <property type="entry name" value="PK_Tyr_Ser-Thr"/>
    <property type="match status" value="1"/>
</dbReference>
<dbReference type="SMART" id="SM00454">
    <property type="entry name" value="SAM"/>
    <property type="match status" value="1"/>
</dbReference>
<dbReference type="Gene3D" id="1.10.510.10">
    <property type="entry name" value="Transferase(Phosphotransferase) domain 1"/>
    <property type="match status" value="1"/>
</dbReference>
<evidence type="ECO:0000256" key="2">
    <source>
        <dbReference type="ARBA" id="ARBA00022679"/>
    </source>
</evidence>
<dbReference type="SMART" id="SM00220">
    <property type="entry name" value="S_TKc"/>
    <property type="match status" value="1"/>
</dbReference>
<dbReference type="SUPFAM" id="SSF56112">
    <property type="entry name" value="Protein kinase-like (PK-like)"/>
    <property type="match status" value="1"/>
</dbReference>
<dbReference type="GO" id="GO:0004674">
    <property type="term" value="F:protein serine/threonine kinase activity"/>
    <property type="evidence" value="ECO:0007669"/>
    <property type="project" value="UniProtKB-KW"/>
</dbReference>
<dbReference type="SUPFAM" id="SSF47769">
    <property type="entry name" value="SAM/Pointed domain"/>
    <property type="match status" value="1"/>
</dbReference>
<proteinExistence type="predicted"/>
<evidence type="ECO:0000256" key="3">
    <source>
        <dbReference type="ARBA" id="ARBA00022741"/>
    </source>
</evidence>
<keyword evidence="3" id="KW-0547">Nucleotide-binding</keyword>
<keyword evidence="5" id="KW-0067">ATP-binding</keyword>
<protein>
    <recommendedName>
        <fullName evidence="12">Mitogen-activated protein kinase kinase kinase MLT</fullName>
    </recommendedName>
</protein>
<evidence type="ECO:0000256" key="1">
    <source>
        <dbReference type="ARBA" id="ARBA00022527"/>
    </source>
</evidence>
<dbReference type="Gene3D" id="3.30.200.20">
    <property type="entry name" value="Phosphorylase Kinase, domain 1"/>
    <property type="match status" value="1"/>
</dbReference>
<feature type="coiled-coil region" evidence="6">
    <location>
        <begin position="276"/>
        <end position="321"/>
    </location>
</feature>
<dbReference type="PANTHER" id="PTHR44329:SF288">
    <property type="entry name" value="MITOGEN-ACTIVATED PROTEIN KINASE KINASE KINASE 20"/>
    <property type="match status" value="1"/>
</dbReference>
<dbReference type="InterPro" id="IPR001245">
    <property type="entry name" value="Ser-Thr/Tyr_kinase_cat_dom"/>
</dbReference>
<feature type="compositionally biased region" description="Basic and acidic residues" evidence="7">
    <location>
        <begin position="619"/>
        <end position="645"/>
    </location>
</feature>
<dbReference type="Pfam" id="PF00536">
    <property type="entry name" value="SAM_1"/>
    <property type="match status" value="1"/>
</dbReference>
<feature type="domain" description="SAM" evidence="9">
    <location>
        <begin position="335"/>
        <end position="394"/>
    </location>
</feature>
<reference evidence="10 11" key="1">
    <citation type="submission" date="2024-11" db="EMBL/GenBank/DDBJ databases">
        <title>Chromosome-level genome assembly of the freshwater bivalve Anodonta woodiana.</title>
        <authorList>
            <person name="Chen X."/>
        </authorList>
    </citation>
    <scope>NUCLEOTIDE SEQUENCE [LARGE SCALE GENOMIC DNA]</scope>
    <source>
        <strain evidence="10">MN2024</strain>
        <tissue evidence="10">Gills</tissue>
    </source>
</reference>
<name>A0ABD3T5L1_SINWO</name>
<gene>
    <name evidence="10" type="ORF">ACJMK2_023365</name>
</gene>
<dbReference type="InterPro" id="IPR001660">
    <property type="entry name" value="SAM"/>
</dbReference>
<dbReference type="InterPro" id="IPR011009">
    <property type="entry name" value="Kinase-like_dom_sf"/>
</dbReference>
<dbReference type="PROSITE" id="PS50011">
    <property type="entry name" value="PROTEIN_KINASE_DOM"/>
    <property type="match status" value="1"/>
</dbReference>
<evidence type="ECO:0000256" key="6">
    <source>
        <dbReference type="SAM" id="Coils"/>
    </source>
</evidence>
<sequence length="905" mass="102703">MATGFCEIPFNDLEFYEKCGGGSFGSVYRALWKSRNHIVAVKRLLVLDKEAQVLSALNHRNIIQFYGAVTQESNFCLVTEYAENGSLYAHLQDPDNFLDFQQILKWAREIARGMNYLHCEAPVKVIHRDLKSKNGKIMSIPESNICDFGASRFAGSTTKMSLAGTFPWMAPEVIQSLPVSESCDTWSYGVVMWELLTHEVPFKGIEGFQVAWVVVEREERLTIPSSCPPCFRKLMEQCWQTEPKKRPTFKQILTRLDSILEDENLQDVTNSFLQHKEVWKKEIQQTLDRLKQAERELSSKEKELQERESKIRERERDLEQQFKVVKLDSYDVCTWREVDVYEWLHHLGVGHTTDLAQYADLFLANHINGKRLLMLKQDDLKKMGISSVGHTLDLQPPFIMEKWCMGITPETTVQCMVTFEGCFFLFSFIGSSPDVWSSVVAGRKPTCPLSYTAAYPKPVPGTTLSITGNICLQQHPSSPGQVGSAGHSSLGQISPGQIYPLYQHQSQPIIGASQNHSLHGQHHTPSQGFQWNIVNSSTRSHTSVTHEKITETGHGSTIESEEKMVKVKFTLTDSESSKSSESGFSEQQLNVPQNYAEVCSACQYGLEKKPLDKTTVNINDKKNAERNKDESDRENVTHFRKERTYSDTNGKNKASDMNRKYGFKSQRGRVNDDLRYNRSRGRGLGGARGQKHSNAAQYSGHEGNRQHHQQRESYNEPLHGSPVSQGNYQRAYSALVQRHGSNLKEDEITKSCSPTDSNNIPASNPESMSGTAEHSNKSDHLTDTGEWIFVGKKSHKKSEWTGHLNQNYSYRSRGSYERYRDRGQSQSDRFGDNRGRGKKQFYLGEGSKDSQQRYNSGREINRGYSSSEDWRSRNNDNHDTKEQSLAVEGNDRHGYSSGGGPSRKQ</sequence>
<evidence type="ECO:0000256" key="4">
    <source>
        <dbReference type="ARBA" id="ARBA00022777"/>
    </source>
</evidence>
<feature type="compositionally biased region" description="Basic and acidic residues" evidence="7">
    <location>
        <begin position="702"/>
        <end position="714"/>
    </location>
</feature>
<evidence type="ECO:0000313" key="10">
    <source>
        <dbReference type="EMBL" id="KAL3831637.1"/>
    </source>
</evidence>
<dbReference type="PRINTS" id="PR00109">
    <property type="entry name" value="TYRKINASE"/>
</dbReference>
<accession>A0ABD3T5L1</accession>
<comment type="caution">
    <text evidence="10">The sequence shown here is derived from an EMBL/GenBank/DDBJ whole genome shotgun (WGS) entry which is preliminary data.</text>
</comment>
<dbReference type="Gene3D" id="1.10.150.50">
    <property type="entry name" value="Transcription Factor, Ets-1"/>
    <property type="match status" value="1"/>
</dbReference>
<evidence type="ECO:0000256" key="5">
    <source>
        <dbReference type="ARBA" id="ARBA00022840"/>
    </source>
</evidence>
<keyword evidence="4" id="KW-0418">Kinase</keyword>
<dbReference type="InterPro" id="IPR013761">
    <property type="entry name" value="SAM/pointed_sf"/>
</dbReference>
<evidence type="ECO:0000313" key="11">
    <source>
        <dbReference type="Proteomes" id="UP001634394"/>
    </source>
</evidence>
<feature type="region of interest" description="Disordered" evidence="7">
    <location>
        <begin position="615"/>
        <end position="725"/>
    </location>
</feature>